<protein>
    <recommendedName>
        <fullName evidence="3">SANT domain-containing protein</fullName>
    </recommendedName>
</protein>
<feature type="compositionally biased region" description="Low complexity" evidence="2">
    <location>
        <begin position="812"/>
        <end position="825"/>
    </location>
</feature>
<gene>
    <name evidence="4" type="ORF">SAY87_025933</name>
</gene>
<comment type="caution">
    <text evidence="4">The sequence shown here is derived from an EMBL/GenBank/DDBJ whole genome shotgun (WGS) entry which is preliminary data.</text>
</comment>
<feature type="compositionally biased region" description="Basic and acidic residues" evidence="2">
    <location>
        <begin position="237"/>
        <end position="250"/>
    </location>
</feature>
<dbReference type="Gene3D" id="1.10.10.60">
    <property type="entry name" value="Homeodomain-like"/>
    <property type="match status" value="1"/>
</dbReference>
<keyword evidence="1" id="KW-0175">Coiled coil</keyword>
<feature type="compositionally biased region" description="Low complexity" evidence="2">
    <location>
        <begin position="266"/>
        <end position="278"/>
    </location>
</feature>
<accession>A0AAN7GMB1</accession>
<feature type="compositionally biased region" description="Basic and acidic residues" evidence="2">
    <location>
        <begin position="75"/>
        <end position="87"/>
    </location>
</feature>
<dbReference type="EMBL" id="JAXIOK010000020">
    <property type="protein sequence ID" value="KAK4746896.1"/>
    <property type="molecule type" value="Genomic_DNA"/>
</dbReference>
<dbReference type="PROSITE" id="PS51293">
    <property type="entry name" value="SANT"/>
    <property type="match status" value="2"/>
</dbReference>
<name>A0AAN7GMB1_9MYRT</name>
<dbReference type="Proteomes" id="UP001345219">
    <property type="component" value="Chromosome 20"/>
</dbReference>
<dbReference type="CDD" id="cd00167">
    <property type="entry name" value="SANT"/>
    <property type="match status" value="1"/>
</dbReference>
<proteinExistence type="predicted"/>
<feature type="region of interest" description="Disordered" evidence="2">
    <location>
        <begin position="807"/>
        <end position="829"/>
    </location>
</feature>
<organism evidence="4 5">
    <name type="scientific">Trapa incisa</name>
    <dbReference type="NCBI Taxonomy" id="236973"/>
    <lineage>
        <taxon>Eukaryota</taxon>
        <taxon>Viridiplantae</taxon>
        <taxon>Streptophyta</taxon>
        <taxon>Embryophyta</taxon>
        <taxon>Tracheophyta</taxon>
        <taxon>Spermatophyta</taxon>
        <taxon>Magnoliopsida</taxon>
        <taxon>eudicotyledons</taxon>
        <taxon>Gunneridae</taxon>
        <taxon>Pentapetalae</taxon>
        <taxon>rosids</taxon>
        <taxon>malvids</taxon>
        <taxon>Myrtales</taxon>
        <taxon>Lythraceae</taxon>
        <taxon>Trapa</taxon>
    </lineage>
</organism>
<evidence type="ECO:0000313" key="4">
    <source>
        <dbReference type="EMBL" id="KAK4746896.1"/>
    </source>
</evidence>
<dbReference type="Pfam" id="PF00249">
    <property type="entry name" value="Myb_DNA-binding"/>
    <property type="match status" value="2"/>
</dbReference>
<feature type="compositionally biased region" description="Basic and acidic residues" evidence="2">
    <location>
        <begin position="9"/>
        <end position="22"/>
    </location>
</feature>
<dbReference type="SMART" id="SM00717">
    <property type="entry name" value="SANT"/>
    <property type="match status" value="2"/>
</dbReference>
<feature type="region of interest" description="Disordered" evidence="2">
    <location>
        <begin position="1033"/>
        <end position="1053"/>
    </location>
</feature>
<reference evidence="4 5" key="1">
    <citation type="journal article" date="2023" name="Hortic Res">
        <title>Pangenome of water caltrop reveals structural variations and asymmetric subgenome divergence after allopolyploidization.</title>
        <authorList>
            <person name="Zhang X."/>
            <person name="Chen Y."/>
            <person name="Wang L."/>
            <person name="Yuan Y."/>
            <person name="Fang M."/>
            <person name="Shi L."/>
            <person name="Lu R."/>
            <person name="Comes H.P."/>
            <person name="Ma Y."/>
            <person name="Chen Y."/>
            <person name="Huang G."/>
            <person name="Zhou Y."/>
            <person name="Zheng Z."/>
            <person name="Qiu Y."/>
        </authorList>
    </citation>
    <scope>NUCLEOTIDE SEQUENCE [LARGE SCALE GENOMIC DNA]</scope>
    <source>
        <tissue evidence="4">Roots</tissue>
    </source>
</reference>
<feature type="coiled-coil region" evidence="1">
    <location>
        <begin position="366"/>
        <end position="393"/>
    </location>
</feature>
<feature type="domain" description="SANT" evidence="3">
    <location>
        <begin position="692"/>
        <end position="743"/>
    </location>
</feature>
<dbReference type="Gene3D" id="1.20.58.1880">
    <property type="match status" value="1"/>
</dbReference>
<dbReference type="InterPro" id="IPR009057">
    <property type="entry name" value="Homeodomain-like_sf"/>
</dbReference>
<evidence type="ECO:0000256" key="2">
    <source>
        <dbReference type="SAM" id="MobiDB-lite"/>
    </source>
</evidence>
<feature type="compositionally biased region" description="Basic and acidic residues" evidence="2">
    <location>
        <begin position="119"/>
        <end position="129"/>
    </location>
</feature>
<feature type="region of interest" description="Disordered" evidence="2">
    <location>
        <begin position="70"/>
        <end position="139"/>
    </location>
</feature>
<dbReference type="InterPro" id="IPR017884">
    <property type="entry name" value="SANT_dom"/>
</dbReference>
<evidence type="ECO:0000259" key="3">
    <source>
        <dbReference type="PROSITE" id="PS51293"/>
    </source>
</evidence>
<dbReference type="InterPro" id="IPR001005">
    <property type="entry name" value="SANT/Myb"/>
</dbReference>
<dbReference type="PANTHER" id="PTHR47340">
    <property type="entry name" value="DUPLICATED HOMEODOMAIN-LIKE SUPERFAMILY PROTEIN"/>
    <property type="match status" value="1"/>
</dbReference>
<dbReference type="PANTHER" id="PTHR47340:SF1">
    <property type="entry name" value="DUPLICATED HOMEODOMAIN-LIKE SUPERFAMILY PROTEIN"/>
    <property type="match status" value="1"/>
</dbReference>
<feature type="domain" description="SANT" evidence="3">
    <location>
        <begin position="856"/>
        <end position="907"/>
    </location>
</feature>
<sequence length="1325" mass="146752">MPQETSPWNRREPKRERSEPLKRWRGSPPTREGTASSHGSPSLGGTRGLWHAYSEDTGCKHMPSRSFDKTIAMRGDGKHNRGYRDNKGLFSLRQYRGGQSLETSRAPISVYPKPSDNGDSPRDQHDKRSGANLLSPSRKVDDHSLVDAVDWKPRKWMHRGSLCSGGSGLHQCIDPKSRSCLVERDDEYQSKTAVSIQPSNNNVANFVLSTDQSEGLISKKKPRLGWGEGLAKYEKKKVEGPSETLPERGIEFNQSTSLDATDRTSRALGSSSPATSSSIACSFLSDSEDKVLETMKMNDHIDNLLDLPVSGCQTASQGFSADVEKLDESSLAGMDPSIVELLHSNDISLISAFPGSTSMDKLLLMKDDILKVLVKIEREIDLSENELKSIGSESGFVRINSVSSLFTVKNCGSCRSGPCDVATVTVSPADRSIEEISYIKGDNSDSYVTTTSNAFVKDSHLHDDNAVQDAATTGMTRVASGSKSEGTAKPFDDFKLSGDAVSKLCELILSSNKEHAYQSSAEVFNNLLLGNPDKLDVAKAGKLSFCHDDSKTREKFIQRKRFLRFKERALTIKFKAFHHLWQKDMCVLSSRRNQSKTWKKLESSLRIKLGGCQKPRSSICPRVLSPGVMSLMPNKEVISYTSKLLLDSPWRIYRVSLKMPALILDENEKITSRFISSNALVEDPCAIEMERRMINPWTIEEKKIFLEKLGKYGKDFRKIASFLDHKATADCIQFYYKNHKSEFFQGWKKNLDTGLLPKLSSANTYMLTSGKMRKREVNAVSLDLLSEASLVASRQLAENGSGEFDWRKCPQRSSMRPSSNSRSPRVNLDDEREATAGNSLTSMHSSLDNLKICQENDTSDWTDMERSMFMQGVSRYGKDFAMISQYMKTRSNDQCRAFFSKARKCLGLDLMLPAAAVKPVNSNANAGGDDMDGPSVVKNNSVIQKDNSVSDNNQERLVSVKVETADAIDCGSSTDQKEAACGSGPMGSQVCEDKGSRISAESHNFLPEIDLNEQILDQSLRATERRSAKLNANSSSCSASSHNSEFKDQCPVGTEQVEKPPVSVITNSDSYQCAEVKTQNCDHQMELREQSSHDFEDNLHNLQELESPSQGSDFKLFGKRILTHMPSQKNSDLNIHGEAKKEIMEAVLNSTSNNRCRDASVLKFDSESRAGLENIPIKSYGFWDGTRVRTSLPDSAFLLAKYPSAFSKHPLQDVSKSSSFNFSNPNCDTVIPSWDIALKQCQDAYVGMHRHNGLEVISGLKQQGGNGVVGMNIGARGVLVGGSCSDLSDSVPAMKMRYALVNQYWGQGANLVQEETQWDASDMEI</sequence>
<feature type="region of interest" description="Disordered" evidence="2">
    <location>
        <begin position="1"/>
        <end position="50"/>
    </location>
</feature>
<feature type="compositionally biased region" description="Low complexity" evidence="2">
    <location>
        <begin position="1033"/>
        <end position="1043"/>
    </location>
</feature>
<evidence type="ECO:0000256" key="1">
    <source>
        <dbReference type="SAM" id="Coils"/>
    </source>
</evidence>
<evidence type="ECO:0000313" key="5">
    <source>
        <dbReference type="Proteomes" id="UP001345219"/>
    </source>
</evidence>
<dbReference type="SUPFAM" id="SSF46689">
    <property type="entry name" value="Homeodomain-like"/>
    <property type="match status" value="2"/>
</dbReference>
<feature type="region of interest" description="Disordered" evidence="2">
    <location>
        <begin position="237"/>
        <end position="278"/>
    </location>
</feature>
<keyword evidence="5" id="KW-1185">Reference proteome</keyword>